<dbReference type="SUPFAM" id="SSF53448">
    <property type="entry name" value="Nucleotide-diphospho-sugar transferases"/>
    <property type="match status" value="1"/>
</dbReference>
<evidence type="ECO:0000256" key="3">
    <source>
        <dbReference type="SAM" id="Phobius"/>
    </source>
</evidence>
<keyword evidence="3" id="KW-0472">Membrane</keyword>
<evidence type="ECO:0000256" key="1">
    <source>
        <dbReference type="ARBA" id="ARBA00022676"/>
    </source>
</evidence>
<feature type="domain" description="Glycosyltransferase 2-like" evidence="4">
    <location>
        <begin position="63"/>
        <end position="233"/>
    </location>
</feature>
<dbReference type="AlphaFoldDB" id="A0A1W1C9Z7"/>
<feature type="transmembrane region" description="Helical" evidence="3">
    <location>
        <begin position="351"/>
        <end position="379"/>
    </location>
</feature>
<dbReference type="EMBL" id="FPHI01000023">
    <property type="protein sequence ID" value="SFV62567.1"/>
    <property type="molecule type" value="Genomic_DNA"/>
</dbReference>
<dbReference type="CDD" id="cd06423">
    <property type="entry name" value="CESA_like"/>
    <property type="match status" value="1"/>
</dbReference>
<keyword evidence="3" id="KW-1133">Transmembrane helix</keyword>
<dbReference type="PANTHER" id="PTHR43630">
    <property type="entry name" value="POLY-BETA-1,6-N-ACETYL-D-GLUCOSAMINE SYNTHASE"/>
    <property type="match status" value="1"/>
</dbReference>
<keyword evidence="3" id="KW-0812">Transmembrane</keyword>
<feature type="transmembrane region" description="Helical" evidence="3">
    <location>
        <begin position="6"/>
        <end position="33"/>
    </location>
</feature>
<keyword evidence="2 5" id="KW-0808">Transferase</keyword>
<evidence type="ECO:0000313" key="5">
    <source>
        <dbReference type="EMBL" id="SFV62567.1"/>
    </source>
</evidence>
<keyword evidence="1" id="KW-0328">Glycosyltransferase</keyword>
<dbReference type="PANTHER" id="PTHR43630:SF1">
    <property type="entry name" value="POLY-BETA-1,6-N-ACETYL-D-GLUCOSAMINE SYNTHASE"/>
    <property type="match status" value="1"/>
</dbReference>
<evidence type="ECO:0000259" key="4">
    <source>
        <dbReference type="Pfam" id="PF00535"/>
    </source>
</evidence>
<accession>A0A1W1C9Z7</accession>
<name>A0A1W1C9Z7_9ZZZZ</name>
<sequence>MTNSIISFFIQIQLIYLLYLIITNVSATLLILISLKKLILEYYNNSQYIMRKIIESHIYRPVSIIVPAYNEEQTLIASINSFMRLHFPEFEVIVVNDGSNDNSMEKLKKEFQLISTIIPKRLLLSHQKIRGVYKSELYSNLIVIDKENGGKADALNSGINLSQYPLFCCVDADSILEERSILSAMESFVKDRSVVAVGGTVGILNGSQIENNRVTKRILPKRFIESVQVMEYLRGFLSGRTGWEQMNALLIVSGAFGIFRKDIVMKINGYLHTIGEDFDLLVRMRKYCYDNKIEHKVSFIPETMCWTQAPSDFTSLLKQRNRWHRGLLETLYHNRKMILNPKYKIIGMLSLPYFILIEAAGPIITFLGVISLIVLYIYGTINKDTILLFFMLEFVWGISLNILSVSMDIFTLHAYQNFSSLIKLLWLGILEPFIYRPAIKVEQFMASFNFFNANWGEIKRSSIE</sequence>
<protein>
    <submittedName>
        <fullName evidence="5">Glycosyl transferase, group 2 family protein</fullName>
    </submittedName>
</protein>
<organism evidence="5">
    <name type="scientific">hydrothermal vent metagenome</name>
    <dbReference type="NCBI Taxonomy" id="652676"/>
    <lineage>
        <taxon>unclassified sequences</taxon>
        <taxon>metagenomes</taxon>
        <taxon>ecological metagenomes</taxon>
    </lineage>
</organism>
<dbReference type="Pfam" id="PF03142">
    <property type="entry name" value="Chitin_synth_2"/>
    <property type="match status" value="1"/>
</dbReference>
<feature type="transmembrane region" description="Helical" evidence="3">
    <location>
        <begin position="385"/>
        <end position="403"/>
    </location>
</feature>
<proteinExistence type="predicted"/>
<dbReference type="Gene3D" id="3.90.550.10">
    <property type="entry name" value="Spore Coat Polysaccharide Biosynthesis Protein SpsA, Chain A"/>
    <property type="match status" value="1"/>
</dbReference>
<dbReference type="InterPro" id="IPR001173">
    <property type="entry name" value="Glyco_trans_2-like"/>
</dbReference>
<evidence type="ECO:0000256" key="2">
    <source>
        <dbReference type="ARBA" id="ARBA00022679"/>
    </source>
</evidence>
<dbReference type="Pfam" id="PF00535">
    <property type="entry name" value="Glycos_transf_2"/>
    <property type="match status" value="1"/>
</dbReference>
<dbReference type="GO" id="GO:0016757">
    <property type="term" value="F:glycosyltransferase activity"/>
    <property type="evidence" value="ECO:0007669"/>
    <property type="project" value="UniProtKB-KW"/>
</dbReference>
<dbReference type="InterPro" id="IPR029044">
    <property type="entry name" value="Nucleotide-diphossugar_trans"/>
</dbReference>
<gene>
    <name evidence="5" type="ORF">MNB_SV-3-1583</name>
</gene>
<reference evidence="5" key="1">
    <citation type="submission" date="2016-10" db="EMBL/GenBank/DDBJ databases">
        <authorList>
            <person name="de Groot N.N."/>
        </authorList>
    </citation>
    <scope>NUCLEOTIDE SEQUENCE</scope>
</reference>